<dbReference type="CDD" id="cd00099">
    <property type="entry name" value="IgV"/>
    <property type="match status" value="1"/>
</dbReference>
<dbReference type="PANTHER" id="PTHR45889">
    <property type="entry name" value="IG-LIKE DOMAIN-CONTAINING PROTEIN"/>
    <property type="match status" value="1"/>
</dbReference>
<sequence length="230" mass="25306">MMLRLLVSAVICLYCLSQAEETPEIVEITNDQALNTGDSVEVSCSVRNSQDYPVMWQKVDPDRPGDGPIFISKGPTTLIPDSRFSLSSTPNRSISTYKLQISNIQRSDAGIYKCVISLSTNNSISKEVKLDVYSPPLIHHNSGLMMVVKELDPVIMMCSTGGTPEPLTWWKREDNAILPTGGTVYRGNVLKINSVKQEYGGTYLCTADNGVGEAAKSRIFLKVVKRIESV</sequence>
<dbReference type="InterPro" id="IPR003598">
    <property type="entry name" value="Ig_sub2"/>
</dbReference>
<dbReference type="Pfam" id="PF13927">
    <property type="entry name" value="Ig_3"/>
    <property type="match status" value="1"/>
</dbReference>
<feature type="domain" description="Ig-like" evidence="2">
    <location>
        <begin position="135"/>
        <end position="221"/>
    </location>
</feature>
<dbReference type="PANTHER" id="PTHR45889:SF8">
    <property type="entry name" value="IG-LIKE DOMAIN-CONTAINING PROTEIN"/>
    <property type="match status" value="1"/>
</dbReference>
<dbReference type="Gene3D" id="2.60.40.10">
    <property type="entry name" value="Immunoglobulins"/>
    <property type="match status" value="2"/>
</dbReference>
<evidence type="ECO:0000259" key="2">
    <source>
        <dbReference type="PROSITE" id="PS50835"/>
    </source>
</evidence>
<dbReference type="Proteomes" id="UP001367676">
    <property type="component" value="Unassembled WGS sequence"/>
</dbReference>
<feature type="domain" description="Ig-like" evidence="2">
    <location>
        <begin position="23"/>
        <end position="125"/>
    </location>
</feature>
<dbReference type="SMART" id="SM00406">
    <property type="entry name" value="IGv"/>
    <property type="match status" value="1"/>
</dbReference>
<dbReference type="AlphaFoldDB" id="A0AAN9TAC2"/>
<dbReference type="SMART" id="SM00408">
    <property type="entry name" value="IGc2"/>
    <property type="match status" value="2"/>
</dbReference>
<dbReference type="InterPro" id="IPR013106">
    <property type="entry name" value="Ig_V-set"/>
</dbReference>
<keyword evidence="4" id="KW-1185">Reference proteome</keyword>
<evidence type="ECO:0000313" key="3">
    <source>
        <dbReference type="EMBL" id="KAK7575954.1"/>
    </source>
</evidence>
<name>A0AAN9TAC2_9HEMI</name>
<keyword evidence="1" id="KW-0732">Signal</keyword>
<dbReference type="PROSITE" id="PS50835">
    <property type="entry name" value="IG_LIKE"/>
    <property type="match status" value="2"/>
</dbReference>
<evidence type="ECO:0000313" key="4">
    <source>
        <dbReference type="Proteomes" id="UP001367676"/>
    </source>
</evidence>
<dbReference type="SMART" id="SM00409">
    <property type="entry name" value="IG"/>
    <property type="match status" value="2"/>
</dbReference>
<dbReference type="InterPro" id="IPR007110">
    <property type="entry name" value="Ig-like_dom"/>
</dbReference>
<dbReference type="InterPro" id="IPR003599">
    <property type="entry name" value="Ig_sub"/>
</dbReference>
<comment type="caution">
    <text evidence="3">The sequence shown here is derived from an EMBL/GenBank/DDBJ whole genome shotgun (WGS) entry which is preliminary data.</text>
</comment>
<reference evidence="3 4" key="1">
    <citation type="submission" date="2024-03" db="EMBL/GenBank/DDBJ databases">
        <title>Adaptation during the transition from Ophiocordyceps entomopathogen to insect associate is accompanied by gene loss and intensified selection.</title>
        <authorList>
            <person name="Ward C.M."/>
            <person name="Onetto C.A."/>
            <person name="Borneman A.R."/>
        </authorList>
    </citation>
    <scope>NUCLEOTIDE SEQUENCE [LARGE SCALE GENOMIC DNA]</scope>
    <source>
        <strain evidence="3">AWRI1</strain>
        <tissue evidence="3">Single Adult Female</tissue>
    </source>
</reference>
<accession>A0AAN9TAC2</accession>
<dbReference type="SUPFAM" id="SSF48726">
    <property type="entry name" value="Immunoglobulin"/>
    <property type="match status" value="2"/>
</dbReference>
<dbReference type="InterPro" id="IPR013783">
    <property type="entry name" value="Ig-like_fold"/>
</dbReference>
<dbReference type="EMBL" id="JBBCAQ010000036">
    <property type="protein sequence ID" value="KAK7575954.1"/>
    <property type="molecule type" value="Genomic_DNA"/>
</dbReference>
<proteinExistence type="predicted"/>
<evidence type="ECO:0000256" key="1">
    <source>
        <dbReference type="SAM" id="SignalP"/>
    </source>
</evidence>
<protein>
    <recommendedName>
        <fullName evidence="2">Ig-like domain-containing protein</fullName>
    </recommendedName>
</protein>
<feature type="signal peptide" evidence="1">
    <location>
        <begin position="1"/>
        <end position="19"/>
    </location>
</feature>
<organism evidence="3 4">
    <name type="scientific">Parthenolecanium corni</name>
    <dbReference type="NCBI Taxonomy" id="536013"/>
    <lineage>
        <taxon>Eukaryota</taxon>
        <taxon>Metazoa</taxon>
        <taxon>Ecdysozoa</taxon>
        <taxon>Arthropoda</taxon>
        <taxon>Hexapoda</taxon>
        <taxon>Insecta</taxon>
        <taxon>Pterygota</taxon>
        <taxon>Neoptera</taxon>
        <taxon>Paraneoptera</taxon>
        <taxon>Hemiptera</taxon>
        <taxon>Sternorrhyncha</taxon>
        <taxon>Coccoidea</taxon>
        <taxon>Coccidae</taxon>
        <taxon>Parthenolecanium</taxon>
    </lineage>
</organism>
<dbReference type="Pfam" id="PF07686">
    <property type="entry name" value="V-set"/>
    <property type="match status" value="1"/>
</dbReference>
<gene>
    <name evidence="3" type="ORF">V9T40_012240</name>
</gene>
<feature type="chain" id="PRO_5043035602" description="Ig-like domain-containing protein" evidence="1">
    <location>
        <begin position="20"/>
        <end position="230"/>
    </location>
</feature>
<dbReference type="InterPro" id="IPR036179">
    <property type="entry name" value="Ig-like_dom_sf"/>
</dbReference>